<dbReference type="STRING" id="61635.BN85312130"/>
<evidence type="ECO:0000313" key="7">
    <source>
        <dbReference type="EMBL" id="CCV66234.1"/>
    </source>
</evidence>
<organism evidence="7 8">
    <name type="scientific">Acholeplasma brassicae</name>
    <dbReference type="NCBI Taxonomy" id="61635"/>
    <lineage>
        <taxon>Bacteria</taxon>
        <taxon>Bacillati</taxon>
        <taxon>Mycoplasmatota</taxon>
        <taxon>Mollicutes</taxon>
        <taxon>Acholeplasmatales</taxon>
        <taxon>Acholeplasmataceae</taxon>
        <taxon>Acholeplasma</taxon>
    </lineage>
</organism>
<evidence type="ECO:0000256" key="3">
    <source>
        <dbReference type="ARBA" id="ARBA00023235"/>
    </source>
</evidence>
<dbReference type="InterPro" id="IPR000748">
    <property type="entry name" value="PsdUridine_synth_RsuA/RluB/E/F"/>
</dbReference>
<dbReference type="InterPro" id="IPR042092">
    <property type="entry name" value="PsdUridine_s_RsuA/RluB/E/F_cat"/>
</dbReference>
<dbReference type="EMBL" id="FO681348">
    <property type="protein sequence ID" value="CCV66234.1"/>
    <property type="molecule type" value="Genomic_DNA"/>
</dbReference>
<feature type="domain" description="RNA-binding S4" evidence="6">
    <location>
        <begin position="1"/>
        <end position="69"/>
    </location>
</feature>
<name>U4KT82_9MOLU</name>
<dbReference type="GO" id="GO:0003723">
    <property type="term" value="F:RNA binding"/>
    <property type="evidence" value="ECO:0007669"/>
    <property type="project" value="UniProtKB-KW"/>
</dbReference>
<keyword evidence="3 5" id="KW-0413">Isomerase</keyword>
<dbReference type="CDD" id="cd00165">
    <property type="entry name" value="S4"/>
    <property type="match status" value="1"/>
</dbReference>
<dbReference type="PROSITE" id="PS01149">
    <property type="entry name" value="PSI_RSU"/>
    <property type="match status" value="1"/>
</dbReference>
<evidence type="ECO:0000256" key="4">
    <source>
        <dbReference type="PROSITE-ProRule" id="PRU00182"/>
    </source>
</evidence>
<evidence type="ECO:0000256" key="2">
    <source>
        <dbReference type="ARBA" id="ARBA00022884"/>
    </source>
</evidence>
<gene>
    <name evidence="7" type="primary">rsuA</name>
    <name evidence="7" type="ORF">BN85312130</name>
</gene>
<dbReference type="InterPro" id="IPR002942">
    <property type="entry name" value="S4_RNA-bd"/>
</dbReference>
<dbReference type="InterPro" id="IPR020094">
    <property type="entry name" value="TruA/RsuA/RluB/E/F_N"/>
</dbReference>
<keyword evidence="8" id="KW-1185">Reference proteome</keyword>
<dbReference type="HOGENOM" id="CLU_024979_1_2_14"/>
<keyword evidence="2 4" id="KW-0694">RNA-binding</keyword>
<dbReference type="SUPFAM" id="SSF55120">
    <property type="entry name" value="Pseudouridine synthase"/>
    <property type="match status" value="1"/>
</dbReference>
<dbReference type="InterPro" id="IPR018496">
    <property type="entry name" value="PsdUridine_synth_RsuA/RluB_CS"/>
</dbReference>
<dbReference type="Proteomes" id="UP000032737">
    <property type="component" value="Chromosome"/>
</dbReference>
<dbReference type="Pfam" id="PF00849">
    <property type="entry name" value="PseudoU_synth_2"/>
    <property type="match status" value="1"/>
</dbReference>
<evidence type="ECO:0000256" key="1">
    <source>
        <dbReference type="ARBA" id="ARBA00008348"/>
    </source>
</evidence>
<evidence type="ECO:0000256" key="5">
    <source>
        <dbReference type="RuleBase" id="RU003887"/>
    </source>
</evidence>
<dbReference type="NCBIfam" id="TIGR00093">
    <property type="entry name" value="pseudouridine synthase"/>
    <property type="match status" value="1"/>
</dbReference>
<dbReference type="OrthoDB" id="9807213at2"/>
<dbReference type="EC" id="5.4.99.-" evidence="5"/>
<dbReference type="SUPFAM" id="SSF55174">
    <property type="entry name" value="Alpha-L RNA-binding motif"/>
    <property type="match status" value="1"/>
</dbReference>
<dbReference type="InterPro" id="IPR036986">
    <property type="entry name" value="S4_RNA-bd_sf"/>
</dbReference>
<reference evidence="7 8" key="1">
    <citation type="journal article" date="2013" name="J. Mol. Microbiol. Biotechnol.">
        <title>Analysis of the Complete Genomes of Acholeplasma brassicae , A. palmae and A. laidlawii and Their Comparison to the Obligate Parasites from ' Candidatus Phytoplasma'.</title>
        <authorList>
            <person name="Kube M."/>
            <person name="Siewert C."/>
            <person name="Migdoll A.M."/>
            <person name="Duduk B."/>
            <person name="Holz S."/>
            <person name="Rabus R."/>
            <person name="Seemuller E."/>
            <person name="Mitrovic J."/>
            <person name="Muller I."/>
            <person name="Buttner C."/>
            <person name="Reinhardt R."/>
        </authorList>
    </citation>
    <scope>NUCLEOTIDE SEQUENCE [LARGE SCALE GENOMIC DNA]</scope>
    <source>
        <strain evidence="8">0502</strain>
    </source>
</reference>
<dbReference type="Gene3D" id="3.30.70.1560">
    <property type="entry name" value="Alpha-L RNA-binding motif"/>
    <property type="match status" value="1"/>
</dbReference>
<dbReference type="FunFam" id="3.30.70.1560:FF:000001">
    <property type="entry name" value="Pseudouridine synthase"/>
    <property type="match status" value="1"/>
</dbReference>
<dbReference type="GO" id="GO:0000455">
    <property type="term" value="P:enzyme-directed rRNA pseudouridine synthesis"/>
    <property type="evidence" value="ECO:0007669"/>
    <property type="project" value="UniProtKB-ARBA"/>
</dbReference>
<dbReference type="PANTHER" id="PTHR47683">
    <property type="entry name" value="PSEUDOURIDINE SYNTHASE FAMILY PROTEIN-RELATED"/>
    <property type="match status" value="1"/>
</dbReference>
<protein>
    <recommendedName>
        <fullName evidence="5">Pseudouridine synthase</fullName>
        <ecNumber evidence="5">5.4.99.-</ecNumber>
    </recommendedName>
</protein>
<dbReference type="InterPro" id="IPR020103">
    <property type="entry name" value="PsdUridine_synth_cat_dom_sf"/>
</dbReference>
<accession>U4KT82</accession>
<evidence type="ECO:0000313" key="8">
    <source>
        <dbReference type="Proteomes" id="UP000032737"/>
    </source>
</evidence>
<comment type="similarity">
    <text evidence="1 5">Belongs to the pseudouridine synthase RsuA family.</text>
</comment>
<dbReference type="InterPro" id="IPR006145">
    <property type="entry name" value="PsdUridine_synth_RsuA/RluA"/>
</dbReference>
<proteinExistence type="inferred from homology"/>
<evidence type="ECO:0000259" key="6">
    <source>
        <dbReference type="SMART" id="SM00363"/>
    </source>
</evidence>
<dbReference type="CDD" id="cd02553">
    <property type="entry name" value="PseudoU_synth_RsuA"/>
    <property type="match status" value="1"/>
</dbReference>
<dbReference type="Gene3D" id="3.30.70.580">
    <property type="entry name" value="Pseudouridine synthase I, catalytic domain, N-terminal subdomain"/>
    <property type="match status" value="1"/>
</dbReference>
<sequence>MRIDKYLAHCGYGSRTEVKKIIKNKLVFCNEILVTKDDLKINPELDEIIVEGERSSYQQYVYIMLNKPAGYISSNYDPIHKVTKELIKEFDHFQTFPVGRLDLDTEGLLLLSNDGKLAHDLLSPRKHVDKMYYVEFSGTYREIYTSLFESGITLEDGYLTMPAKIELLADNKANLTIQEGKYHQVKRMFEALDMKVTYLKRMTFGPLHLDPNLKKGSYRLLSDDEVLLLKNHKEA</sequence>
<dbReference type="Gene3D" id="3.10.290.10">
    <property type="entry name" value="RNA-binding S4 domain"/>
    <property type="match status" value="1"/>
</dbReference>
<dbReference type="PANTHER" id="PTHR47683:SF4">
    <property type="entry name" value="PSEUDOURIDINE SYNTHASE"/>
    <property type="match status" value="1"/>
</dbReference>
<dbReference type="SMART" id="SM00363">
    <property type="entry name" value="S4"/>
    <property type="match status" value="1"/>
</dbReference>
<dbReference type="GO" id="GO:0005829">
    <property type="term" value="C:cytosol"/>
    <property type="evidence" value="ECO:0007669"/>
    <property type="project" value="UniProtKB-ARBA"/>
</dbReference>
<dbReference type="PROSITE" id="PS50889">
    <property type="entry name" value="S4"/>
    <property type="match status" value="1"/>
</dbReference>
<dbReference type="KEGG" id="abra:BN85312130"/>
<dbReference type="GO" id="GO:0120159">
    <property type="term" value="F:rRNA pseudouridine synthase activity"/>
    <property type="evidence" value="ECO:0007669"/>
    <property type="project" value="UniProtKB-ARBA"/>
</dbReference>
<dbReference type="AlphaFoldDB" id="U4KT82"/>
<dbReference type="Pfam" id="PF01479">
    <property type="entry name" value="S4"/>
    <property type="match status" value="1"/>
</dbReference>
<dbReference type="InterPro" id="IPR050343">
    <property type="entry name" value="RsuA_PseudoU_synthase"/>
</dbReference>